<reference evidence="2 3" key="1">
    <citation type="journal article" date="2010" name="Stand. Genomic Sci.">
        <title>Complete genome sequence of Nocardiopsis dassonvillei type strain (IMRU 509).</title>
        <authorList>
            <person name="Sun H."/>
            <person name="Lapidus A."/>
            <person name="Nolan M."/>
            <person name="Lucas S."/>
            <person name="Del Rio T.G."/>
            <person name="Tice H."/>
            <person name="Cheng J.F."/>
            <person name="Tapia R."/>
            <person name="Han C."/>
            <person name="Goodwin L."/>
            <person name="Pitluck S."/>
            <person name="Pagani I."/>
            <person name="Ivanova N."/>
            <person name="Mavromatis K."/>
            <person name="Mikhailova N."/>
            <person name="Pati A."/>
            <person name="Chen A."/>
            <person name="Palaniappan K."/>
            <person name="Land M."/>
            <person name="Hauser L."/>
            <person name="Chang Y.J."/>
            <person name="Jeffries C.D."/>
            <person name="Djao O.D."/>
            <person name="Rohde M."/>
            <person name="Sikorski J."/>
            <person name="Goker M."/>
            <person name="Woyke T."/>
            <person name="Bristow J."/>
            <person name="Eisen J.A."/>
            <person name="Markowitz V."/>
            <person name="Hugenholtz P."/>
            <person name="Kyrpides N.C."/>
            <person name="Klenk H.P."/>
        </authorList>
    </citation>
    <scope>NUCLEOTIDE SEQUENCE [LARGE SCALE GENOMIC DNA]</scope>
    <source>
        <strain evidence="3">ATCC 23218 / DSM 43111 / CIP 107115 / JCM 7437 / KCTC 9190 / NBRC 14626 / NCTC 10488 / NRRL B-5397 / IMRU 509</strain>
    </source>
</reference>
<dbReference type="RefSeq" id="WP_013154629.1">
    <property type="nucleotide sequence ID" value="NC_014210.1"/>
</dbReference>
<accession>D7B501</accession>
<dbReference type="Proteomes" id="UP000002219">
    <property type="component" value="Chromosome 1"/>
</dbReference>
<organism evidence="2 3">
    <name type="scientific">Nocardiopsis dassonvillei (strain ATCC 23218 / DSM 43111 / CIP 107115 / JCM 7437 / KCTC 9190 / NBRC 14626 / NCTC 10488 / NRRL B-5397 / IMRU 509)</name>
    <name type="common">Actinomadura dassonvillei</name>
    <dbReference type="NCBI Taxonomy" id="446468"/>
    <lineage>
        <taxon>Bacteria</taxon>
        <taxon>Bacillati</taxon>
        <taxon>Actinomycetota</taxon>
        <taxon>Actinomycetes</taxon>
        <taxon>Streptosporangiales</taxon>
        <taxon>Nocardiopsidaceae</taxon>
        <taxon>Nocardiopsis</taxon>
    </lineage>
</organism>
<dbReference type="OrthoDB" id="3432463at2"/>
<keyword evidence="1" id="KW-0472">Membrane</keyword>
<dbReference type="STRING" id="446468.Ndas_3622"/>
<dbReference type="eggNOG" id="ENOG50327Z8">
    <property type="taxonomic scope" value="Bacteria"/>
</dbReference>
<protein>
    <submittedName>
        <fullName evidence="2">Uncharacterized protein</fullName>
    </submittedName>
</protein>
<keyword evidence="3" id="KW-1185">Reference proteome</keyword>
<keyword evidence="1" id="KW-1133">Transmembrane helix</keyword>
<dbReference type="EMBL" id="CP002040">
    <property type="protein sequence ID" value="ADH69022.1"/>
    <property type="molecule type" value="Genomic_DNA"/>
</dbReference>
<dbReference type="KEGG" id="nda:Ndas_3622"/>
<feature type="transmembrane region" description="Helical" evidence="1">
    <location>
        <begin position="12"/>
        <end position="34"/>
    </location>
</feature>
<name>D7B501_NOCDD</name>
<dbReference type="GeneID" id="91486176"/>
<evidence type="ECO:0000313" key="3">
    <source>
        <dbReference type="Proteomes" id="UP000002219"/>
    </source>
</evidence>
<dbReference type="AlphaFoldDB" id="D7B501"/>
<sequence length="150" mass="16162">MSPSRIKVRLTPVVGVLLLALGLLNLVLGVWLLGLGDFTMGLPIGVVITFAGAVQLTRTYFWFDPEIGAGWSSVSGPARFGPLARGVKAERGERFAVEQGRLTHVAADGTRTPVPVRRWMANRADWRALEAALSETARLREPRTPDGGAS</sequence>
<keyword evidence="1" id="KW-0812">Transmembrane</keyword>
<evidence type="ECO:0000256" key="1">
    <source>
        <dbReference type="SAM" id="Phobius"/>
    </source>
</evidence>
<dbReference type="HOGENOM" id="CLU_1738610_0_0_11"/>
<feature type="transmembrane region" description="Helical" evidence="1">
    <location>
        <begin position="40"/>
        <end position="63"/>
    </location>
</feature>
<proteinExistence type="predicted"/>
<gene>
    <name evidence="2" type="ordered locus">Ndas_3622</name>
</gene>
<evidence type="ECO:0000313" key="2">
    <source>
        <dbReference type="EMBL" id="ADH69022.1"/>
    </source>
</evidence>